<comment type="caution">
    <text evidence="1">The sequence shown here is derived from an EMBL/GenBank/DDBJ whole genome shotgun (WGS) entry which is preliminary data.</text>
</comment>
<keyword evidence="2" id="KW-1185">Reference proteome</keyword>
<reference evidence="1" key="1">
    <citation type="submission" date="2022-07" db="EMBL/GenBank/DDBJ databases">
        <title>Enhanced cultured diversity of the mouse gut microbiota enables custom-made synthetic communities.</title>
        <authorList>
            <person name="Afrizal A."/>
        </authorList>
    </citation>
    <scope>NUCLEOTIDE SEQUENCE</scope>
    <source>
        <strain evidence="1">DSM 28593</strain>
    </source>
</reference>
<proteinExistence type="predicted"/>
<evidence type="ECO:0000313" key="2">
    <source>
        <dbReference type="Proteomes" id="UP001205748"/>
    </source>
</evidence>
<gene>
    <name evidence="1" type="ORF">NSA47_12340</name>
</gene>
<evidence type="ECO:0000313" key="1">
    <source>
        <dbReference type="EMBL" id="MCR1899767.1"/>
    </source>
</evidence>
<organism evidence="1 2">
    <name type="scientific">Irregularibacter muris</name>
    <dbReference type="NCBI Taxonomy" id="1796619"/>
    <lineage>
        <taxon>Bacteria</taxon>
        <taxon>Bacillati</taxon>
        <taxon>Bacillota</taxon>
        <taxon>Clostridia</taxon>
        <taxon>Eubacteriales</taxon>
        <taxon>Eubacteriaceae</taxon>
        <taxon>Irregularibacter</taxon>
    </lineage>
</organism>
<dbReference type="Proteomes" id="UP001205748">
    <property type="component" value="Unassembled WGS sequence"/>
</dbReference>
<name>A0AAE3HHP4_9FIRM</name>
<protein>
    <submittedName>
        <fullName evidence="1">Uncharacterized protein</fullName>
    </submittedName>
</protein>
<sequence>MKHFRKRVTKIVDDLMTYLFSMGANDISINFKEEEKQFKIYVKSNYNPKEQKKIKDLIKYLNMEKQEEMEEYYWELTGDSIFDPELSLIGMMTDRKEINIEDDFLEIILYRYK</sequence>
<accession>A0AAE3HHP4</accession>
<dbReference type="RefSeq" id="WP_257532454.1">
    <property type="nucleotide sequence ID" value="NZ_JANKAS010000013.1"/>
</dbReference>
<dbReference type="AlphaFoldDB" id="A0AAE3HHP4"/>
<dbReference type="EMBL" id="JANKAS010000013">
    <property type="protein sequence ID" value="MCR1899767.1"/>
    <property type="molecule type" value="Genomic_DNA"/>
</dbReference>